<evidence type="ECO:0000256" key="6">
    <source>
        <dbReference type="ARBA" id="ARBA00022801"/>
    </source>
</evidence>
<dbReference type="Gene3D" id="3.30.2310.20">
    <property type="entry name" value="RelE-like"/>
    <property type="match status" value="1"/>
</dbReference>
<organism evidence="8 9">
    <name type="scientific">Globodera pallida</name>
    <name type="common">Potato cyst nematode worm</name>
    <name type="synonym">Heterodera pallida</name>
    <dbReference type="NCBI Taxonomy" id="36090"/>
    <lineage>
        <taxon>Eukaryota</taxon>
        <taxon>Metazoa</taxon>
        <taxon>Ecdysozoa</taxon>
        <taxon>Nematoda</taxon>
        <taxon>Chromadorea</taxon>
        <taxon>Rhabditida</taxon>
        <taxon>Tylenchina</taxon>
        <taxon>Tylenchomorpha</taxon>
        <taxon>Tylenchoidea</taxon>
        <taxon>Heteroderidae</taxon>
        <taxon>Heteroderinae</taxon>
        <taxon>Globodera</taxon>
    </lineage>
</organism>
<keyword evidence="6" id="KW-0378">Hydrolase</keyword>
<reference evidence="9" key="2">
    <citation type="submission" date="2016-06" db="UniProtKB">
        <authorList>
            <consortium name="WormBaseParasite"/>
        </authorList>
    </citation>
    <scope>IDENTIFICATION</scope>
</reference>
<keyword evidence="3" id="KW-1277">Toxin-antitoxin system</keyword>
<dbReference type="InterPro" id="IPR036165">
    <property type="entry name" value="YefM-like_sf"/>
</dbReference>
<evidence type="ECO:0000256" key="3">
    <source>
        <dbReference type="ARBA" id="ARBA00022649"/>
    </source>
</evidence>
<dbReference type="Proteomes" id="UP000050741">
    <property type="component" value="Unassembled WGS sequence"/>
</dbReference>
<dbReference type="AlphaFoldDB" id="A0A183CL15"/>
<evidence type="ECO:0000256" key="2">
    <source>
        <dbReference type="ARBA" id="ARBA00009981"/>
    </source>
</evidence>
<name>A0A183CL15_GLOPA</name>
<sequence>MLNRYGTVRPELDRLISSREFRDNQKKYMDLADSNQQVVIQRGKEKAYVLTPIGKKDRYFMDPDVIAEIQEALDGIEKLKKSGNKPVLKKIRKLLDELTEHPYTGTGQPEQLKYNLAGFWSRRISQEHRLVYAVDENTITVTIISAKGHYE</sequence>
<dbReference type="GO" id="GO:0016787">
    <property type="term" value="F:hydrolase activity"/>
    <property type="evidence" value="ECO:0007669"/>
    <property type="project" value="UniProtKB-KW"/>
</dbReference>
<dbReference type="NCBIfam" id="TIGR02116">
    <property type="entry name" value="toxin_Txe_YoeB"/>
    <property type="match status" value="1"/>
</dbReference>
<dbReference type="GO" id="GO:0006401">
    <property type="term" value="P:RNA catabolic process"/>
    <property type="evidence" value="ECO:0007669"/>
    <property type="project" value="InterPro"/>
</dbReference>
<dbReference type="GO" id="GO:0045892">
    <property type="term" value="P:negative regulation of DNA-templated transcription"/>
    <property type="evidence" value="ECO:0007669"/>
    <property type="project" value="TreeGrafter"/>
</dbReference>
<protein>
    <recommendedName>
        <fullName evidence="7">Putative mRNA interferase YoeB</fullName>
    </recommendedName>
</protein>
<dbReference type="Pfam" id="PF06769">
    <property type="entry name" value="YoeB_toxin"/>
    <property type="match status" value="1"/>
</dbReference>
<evidence type="ECO:0000313" key="8">
    <source>
        <dbReference type="Proteomes" id="UP000050741"/>
    </source>
</evidence>
<evidence type="ECO:0000256" key="5">
    <source>
        <dbReference type="ARBA" id="ARBA00022759"/>
    </source>
</evidence>
<keyword evidence="8" id="KW-1185">Reference proteome</keyword>
<evidence type="ECO:0000256" key="7">
    <source>
        <dbReference type="ARBA" id="ARBA00030388"/>
    </source>
</evidence>
<dbReference type="SUPFAM" id="SSF143120">
    <property type="entry name" value="YefM-like"/>
    <property type="match status" value="1"/>
</dbReference>
<evidence type="ECO:0000313" key="9">
    <source>
        <dbReference type="WBParaSite" id="GPLIN_001357100"/>
    </source>
</evidence>
<reference evidence="8" key="1">
    <citation type="submission" date="2014-05" db="EMBL/GenBank/DDBJ databases">
        <title>The genome and life-stage specific transcriptomes of Globodera pallida elucidate key aspects of plant parasitism by a cyst nematode.</title>
        <authorList>
            <person name="Cotton J.A."/>
            <person name="Lilley C.J."/>
            <person name="Jones L.M."/>
            <person name="Kikuchi T."/>
            <person name="Reid A.J."/>
            <person name="Thorpe P."/>
            <person name="Tsai I.J."/>
            <person name="Beasley H."/>
            <person name="Blok V."/>
            <person name="Cock P.J.A."/>
            <person name="Van den Akker S.E."/>
            <person name="Holroyd N."/>
            <person name="Hunt M."/>
            <person name="Mantelin S."/>
            <person name="Naghra H."/>
            <person name="Pain A."/>
            <person name="Palomares-Rius J.E."/>
            <person name="Zarowiecki M."/>
            <person name="Berriman M."/>
            <person name="Jones J.T."/>
            <person name="Urwin P.E."/>
        </authorList>
    </citation>
    <scope>NUCLEOTIDE SEQUENCE [LARGE SCALE GENOMIC DNA]</scope>
    <source>
        <strain evidence="8">Lindley</strain>
    </source>
</reference>
<keyword evidence="5" id="KW-0255">Endonuclease</keyword>
<evidence type="ECO:0000256" key="4">
    <source>
        <dbReference type="ARBA" id="ARBA00022722"/>
    </source>
</evidence>
<dbReference type="SUPFAM" id="SSF143011">
    <property type="entry name" value="RelE-like"/>
    <property type="match status" value="1"/>
</dbReference>
<dbReference type="WBParaSite" id="GPLIN_001357100">
    <property type="protein sequence ID" value="GPLIN_001357100"/>
    <property type="gene ID" value="GPLIN_001357100"/>
</dbReference>
<dbReference type="PANTHER" id="PTHR38039:SF1">
    <property type="entry name" value="TOXIN YOEB"/>
    <property type="match status" value="1"/>
</dbReference>
<evidence type="ECO:0000256" key="1">
    <source>
        <dbReference type="ARBA" id="ARBA00008172"/>
    </source>
</evidence>
<dbReference type="InterPro" id="IPR035093">
    <property type="entry name" value="RelE/ParE_toxin_dom_sf"/>
</dbReference>
<dbReference type="PANTHER" id="PTHR38039">
    <property type="entry name" value="TOXIN YOEB"/>
    <property type="match status" value="1"/>
</dbReference>
<accession>A0A183CL15</accession>
<dbReference type="InterPro" id="IPR009614">
    <property type="entry name" value="YoeB_toxin"/>
</dbReference>
<proteinExistence type="inferred from homology"/>
<keyword evidence="4" id="KW-0540">Nuclease</keyword>
<comment type="similarity">
    <text evidence="1">Belongs to the YoeB family.</text>
</comment>
<dbReference type="GO" id="GO:0004519">
    <property type="term" value="F:endonuclease activity"/>
    <property type="evidence" value="ECO:0007669"/>
    <property type="project" value="UniProtKB-KW"/>
</dbReference>
<comment type="similarity">
    <text evidence="2">Belongs to the phD/YefM antitoxin family.</text>
</comment>